<evidence type="ECO:0000259" key="2">
    <source>
        <dbReference type="Pfam" id="PF03795"/>
    </source>
</evidence>
<dbReference type="InterPro" id="IPR011008">
    <property type="entry name" value="Dimeric_a/b-barrel"/>
</dbReference>
<protein>
    <submittedName>
        <fullName evidence="3">YciI family protein</fullName>
    </submittedName>
</protein>
<dbReference type="Gene3D" id="3.30.70.1060">
    <property type="entry name" value="Dimeric alpha+beta barrel"/>
    <property type="match status" value="1"/>
</dbReference>
<keyword evidence="4" id="KW-1185">Reference proteome</keyword>
<gene>
    <name evidence="3" type="ORF">RPMA_00820</name>
</gene>
<dbReference type="InterPro" id="IPR005545">
    <property type="entry name" value="YCII"/>
</dbReference>
<dbReference type="RefSeq" id="WP_211911053.1">
    <property type="nucleotide sequence ID" value="NZ_CP036498.1"/>
</dbReference>
<name>A0ABX8A314_9BRAD</name>
<dbReference type="Proteomes" id="UP000682843">
    <property type="component" value="Chromosome"/>
</dbReference>
<sequence>MPYVIETWDKPGSQAIRAEHRPAHLAFLAEHAKKLLACGAKLHDDGTDLGGGIYVLDTEDRAEADAFIAADPFTKAGLFERVSIVRQRRAYVGGVCHL</sequence>
<proteinExistence type="inferred from homology"/>
<evidence type="ECO:0000313" key="3">
    <source>
        <dbReference type="EMBL" id="QUS37566.1"/>
    </source>
</evidence>
<dbReference type="EMBL" id="CP036498">
    <property type="protein sequence ID" value="QUS37566.1"/>
    <property type="molecule type" value="Genomic_DNA"/>
</dbReference>
<dbReference type="PANTHER" id="PTHR33606">
    <property type="entry name" value="PROTEIN YCII"/>
    <property type="match status" value="1"/>
</dbReference>
<feature type="domain" description="YCII-related" evidence="2">
    <location>
        <begin position="1"/>
        <end position="86"/>
    </location>
</feature>
<dbReference type="InterPro" id="IPR051807">
    <property type="entry name" value="Sec-metab_biosynth-assoc"/>
</dbReference>
<dbReference type="Pfam" id="PF03795">
    <property type="entry name" value="YCII"/>
    <property type="match status" value="1"/>
</dbReference>
<accession>A0ABX8A314</accession>
<evidence type="ECO:0000313" key="4">
    <source>
        <dbReference type="Proteomes" id="UP000682843"/>
    </source>
</evidence>
<evidence type="ECO:0000256" key="1">
    <source>
        <dbReference type="ARBA" id="ARBA00007689"/>
    </source>
</evidence>
<dbReference type="SUPFAM" id="SSF54909">
    <property type="entry name" value="Dimeric alpha+beta barrel"/>
    <property type="match status" value="1"/>
</dbReference>
<dbReference type="PANTHER" id="PTHR33606:SF3">
    <property type="entry name" value="PROTEIN YCII"/>
    <property type="match status" value="1"/>
</dbReference>
<reference evidence="3 4" key="1">
    <citation type="submission" date="2019-02" db="EMBL/GenBank/DDBJ databases">
        <title>Emended description of the genus Rhodopseudomonas and description of Rhodopseudomonas albus sp. nov., a non-phototrophic, heavy-metal-tolerant bacterium isolated from garden soil.</title>
        <authorList>
            <person name="Bao Z."/>
            <person name="Cao W.W."/>
            <person name="Sato Y."/>
            <person name="Nishizawa T."/>
            <person name="Zhao J."/>
            <person name="Guo Y."/>
            <person name="Ohta H."/>
        </authorList>
    </citation>
    <scope>NUCLEOTIDE SEQUENCE [LARGE SCALE GENOMIC DNA]</scope>
    <source>
        <strain evidence="3 4">SK50-23</strain>
    </source>
</reference>
<dbReference type="NCBIfam" id="NF009503">
    <property type="entry name" value="PRK12863.1-3"/>
    <property type="match status" value="1"/>
</dbReference>
<organism evidence="3 4">
    <name type="scientific">Tardiphaga alba</name>
    <dbReference type="NCBI Taxonomy" id="340268"/>
    <lineage>
        <taxon>Bacteria</taxon>
        <taxon>Pseudomonadati</taxon>
        <taxon>Pseudomonadota</taxon>
        <taxon>Alphaproteobacteria</taxon>
        <taxon>Hyphomicrobiales</taxon>
        <taxon>Nitrobacteraceae</taxon>
        <taxon>Tardiphaga</taxon>
    </lineage>
</organism>
<comment type="similarity">
    <text evidence="1">Belongs to the YciI family.</text>
</comment>